<feature type="transmembrane region" description="Helical" evidence="5">
    <location>
        <begin position="152"/>
        <end position="172"/>
    </location>
</feature>
<keyword evidence="4 5" id="KW-0472">Membrane</keyword>
<accession>A0A512MCE0</accession>
<feature type="transmembrane region" description="Helical" evidence="5">
    <location>
        <begin position="89"/>
        <end position="109"/>
    </location>
</feature>
<dbReference type="InterPro" id="IPR011701">
    <property type="entry name" value="MFS"/>
</dbReference>
<dbReference type="Pfam" id="PF07690">
    <property type="entry name" value="MFS_1"/>
    <property type="match status" value="1"/>
</dbReference>
<proteinExistence type="predicted"/>
<dbReference type="PANTHER" id="PTHR43826:SF3">
    <property type="entry name" value="GLUCOSE-6-PHOSPHATE EXCHANGER SLC37A4"/>
    <property type="match status" value="1"/>
</dbReference>
<dbReference type="InterPro" id="IPR036259">
    <property type="entry name" value="MFS_trans_sf"/>
</dbReference>
<feature type="transmembrane region" description="Helical" evidence="5">
    <location>
        <begin position="121"/>
        <end position="146"/>
    </location>
</feature>
<protein>
    <submittedName>
        <fullName evidence="7">MFS transporter</fullName>
    </submittedName>
</protein>
<dbReference type="InterPro" id="IPR051337">
    <property type="entry name" value="OPA_Antiporter"/>
</dbReference>
<comment type="caution">
    <text evidence="7">The sequence shown here is derived from an EMBL/GenBank/DDBJ whole genome shotgun (WGS) entry which is preliminary data.</text>
</comment>
<dbReference type="GO" id="GO:0035435">
    <property type="term" value="P:phosphate ion transmembrane transport"/>
    <property type="evidence" value="ECO:0007669"/>
    <property type="project" value="TreeGrafter"/>
</dbReference>
<feature type="domain" description="Major facilitator superfamily (MFS) profile" evidence="6">
    <location>
        <begin position="1"/>
        <end position="403"/>
    </location>
</feature>
<evidence type="ECO:0000256" key="2">
    <source>
        <dbReference type="ARBA" id="ARBA00022692"/>
    </source>
</evidence>
<feature type="transmembrane region" description="Helical" evidence="5">
    <location>
        <begin position="382"/>
        <end position="401"/>
    </location>
</feature>
<dbReference type="SUPFAM" id="SSF103473">
    <property type="entry name" value="MFS general substrate transporter"/>
    <property type="match status" value="1"/>
</dbReference>
<evidence type="ECO:0000256" key="1">
    <source>
        <dbReference type="ARBA" id="ARBA00004127"/>
    </source>
</evidence>
<reference evidence="7 8" key="1">
    <citation type="submission" date="2019-07" db="EMBL/GenBank/DDBJ databases">
        <title>Whole genome shotgun sequence of Brevifollis gellanilyticus NBRC 108608.</title>
        <authorList>
            <person name="Hosoyama A."/>
            <person name="Uohara A."/>
            <person name="Ohji S."/>
            <person name="Ichikawa N."/>
        </authorList>
    </citation>
    <scope>NUCLEOTIDE SEQUENCE [LARGE SCALE GENOMIC DNA]</scope>
    <source>
        <strain evidence="7 8">NBRC 108608</strain>
    </source>
</reference>
<evidence type="ECO:0000256" key="5">
    <source>
        <dbReference type="SAM" id="Phobius"/>
    </source>
</evidence>
<dbReference type="PROSITE" id="PS50850">
    <property type="entry name" value="MFS"/>
    <property type="match status" value="1"/>
</dbReference>
<evidence type="ECO:0000313" key="8">
    <source>
        <dbReference type="Proteomes" id="UP000321577"/>
    </source>
</evidence>
<dbReference type="Proteomes" id="UP000321577">
    <property type="component" value="Unassembled WGS sequence"/>
</dbReference>
<dbReference type="GO" id="GO:0012505">
    <property type="term" value="C:endomembrane system"/>
    <property type="evidence" value="ECO:0007669"/>
    <property type="project" value="UniProtKB-SubCell"/>
</dbReference>
<dbReference type="InterPro" id="IPR020846">
    <property type="entry name" value="MFS_dom"/>
</dbReference>
<feature type="transmembrane region" description="Helical" evidence="5">
    <location>
        <begin position="284"/>
        <end position="302"/>
    </location>
</feature>
<dbReference type="EMBL" id="BKAG01000029">
    <property type="protein sequence ID" value="GEP44398.1"/>
    <property type="molecule type" value="Genomic_DNA"/>
</dbReference>
<comment type="subcellular location">
    <subcellularLocation>
        <location evidence="1">Endomembrane system</location>
        <topology evidence="1">Multi-pass membrane protein</topology>
    </subcellularLocation>
</comment>
<dbReference type="AlphaFoldDB" id="A0A512MCE0"/>
<dbReference type="InterPro" id="IPR000849">
    <property type="entry name" value="Sugar_P_transporter"/>
</dbReference>
<feature type="transmembrane region" description="Helical" evidence="5">
    <location>
        <begin position="253"/>
        <end position="272"/>
    </location>
</feature>
<dbReference type="PANTHER" id="PTHR43826">
    <property type="entry name" value="GLUCOSE-6-PHOSPHATE EXCHANGER SLC37A4"/>
    <property type="match status" value="1"/>
</dbReference>
<organism evidence="7 8">
    <name type="scientific">Brevifollis gellanilyticus</name>
    <dbReference type="NCBI Taxonomy" id="748831"/>
    <lineage>
        <taxon>Bacteria</taxon>
        <taxon>Pseudomonadati</taxon>
        <taxon>Verrucomicrobiota</taxon>
        <taxon>Verrucomicrobiia</taxon>
        <taxon>Verrucomicrobiales</taxon>
        <taxon>Verrucomicrobiaceae</taxon>
    </lineage>
</organism>
<evidence type="ECO:0000313" key="7">
    <source>
        <dbReference type="EMBL" id="GEP44398.1"/>
    </source>
</evidence>
<gene>
    <name evidence="7" type="primary">uhpC</name>
    <name evidence="7" type="ORF">BGE01nite_36890</name>
</gene>
<evidence type="ECO:0000259" key="6">
    <source>
        <dbReference type="PROSITE" id="PS50850"/>
    </source>
</evidence>
<feature type="transmembrane region" description="Helical" evidence="5">
    <location>
        <begin position="32"/>
        <end position="50"/>
    </location>
</feature>
<evidence type="ECO:0000256" key="4">
    <source>
        <dbReference type="ARBA" id="ARBA00023136"/>
    </source>
</evidence>
<keyword evidence="3 5" id="KW-1133">Transmembrane helix</keyword>
<feature type="transmembrane region" description="Helical" evidence="5">
    <location>
        <begin position="215"/>
        <end position="241"/>
    </location>
</feature>
<dbReference type="PIRSF" id="PIRSF002808">
    <property type="entry name" value="Hexose_phosphate_transp"/>
    <property type="match status" value="1"/>
</dbReference>
<dbReference type="GO" id="GO:0061513">
    <property type="term" value="F:glucose 6-phosphate:phosphate antiporter activity"/>
    <property type="evidence" value="ECO:0007669"/>
    <property type="project" value="TreeGrafter"/>
</dbReference>
<sequence length="403" mass="43639">MFCYLFYYTGRQTFGFAIPGIEKEFGLDKQTVGWISTAMLWAYACGQMINGNLGDKFGGRRMMCLGAVVSFVLNWITSFGVGFKSLFTAWGLNGLAQSMGFAPGSRLVSNWFSARERGRAFGLYILAAGLSSVLSYITSLLVLDVLHLNWRWIFRLPVFLMLLGGLIVWQVARDRPSAAGFADLKDESDDGKETANAATETAWQRYAVALQNGRLLLAGLAIGFQNTVRYGLLIWVPVYFLGKDFKDASLGKWISIALPVGMALGAVTSGWISDRFCNSRRSGVIASFMVLAAVAAMGMYLLPPGHLLGLPVLFLAGFFAYGPQSAFWAFAPDLLGRARAGTAVGVMNFFAYAMAGLGEPFIGWMIQHNPFAAAPAAENVALVFPVVAVAALCSAALALLIRR</sequence>
<keyword evidence="2 5" id="KW-0812">Transmembrane</keyword>
<dbReference type="GO" id="GO:0016020">
    <property type="term" value="C:membrane"/>
    <property type="evidence" value="ECO:0007669"/>
    <property type="project" value="InterPro"/>
</dbReference>
<dbReference type="Gene3D" id="1.20.1250.20">
    <property type="entry name" value="MFS general substrate transporter like domains"/>
    <property type="match status" value="2"/>
</dbReference>
<feature type="transmembrane region" description="Helical" evidence="5">
    <location>
        <begin position="343"/>
        <end position="362"/>
    </location>
</feature>
<feature type="transmembrane region" description="Helical" evidence="5">
    <location>
        <begin position="62"/>
        <end position="83"/>
    </location>
</feature>
<evidence type="ECO:0000256" key="3">
    <source>
        <dbReference type="ARBA" id="ARBA00022989"/>
    </source>
</evidence>
<feature type="transmembrane region" description="Helical" evidence="5">
    <location>
        <begin position="308"/>
        <end position="331"/>
    </location>
</feature>
<name>A0A512MCE0_9BACT</name>
<keyword evidence="8" id="KW-1185">Reference proteome</keyword>